<dbReference type="Pfam" id="PF13193">
    <property type="entry name" value="AMP-binding_C"/>
    <property type="match status" value="1"/>
</dbReference>
<keyword evidence="4" id="KW-0443">Lipid metabolism</keyword>
<proteinExistence type="inferred from homology"/>
<evidence type="ECO:0000259" key="6">
    <source>
        <dbReference type="Pfam" id="PF00501"/>
    </source>
</evidence>
<dbReference type="AlphaFoldDB" id="A0A6N7YLI1"/>
<evidence type="ECO:0000256" key="1">
    <source>
        <dbReference type="ARBA" id="ARBA00006432"/>
    </source>
</evidence>
<keyword evidence="3" id="KW-0276">Fatty acid metabolism</keyword>
<dbReference type="GO" id="GO:0016874">
    <property type="term" value="F:ligase activity"/>
    <property type="evidence" value="ECO:0007669"/>
    <property type="project" value="UniProtKB-KW"/>
</dbReference>
<evidence type="ECO:0000259" key="7">
    <source>
        <dbReference type="Pfam" id="PF13193"/>
    </source>
</evidence>
<feature type="domain" description="AMP-dependent synthetase/ligase" evidence="6">
    <location>
        <begin position="18"/>
        <end position="400"/>
    </location>
</feature>
<dbReference type="SUPFAM" id="SSF56801">
    <property type="entry name" value="Acetyl-CoA synthetase-like"/>
    <property type="match status" value="1"/>
</dbReference>
<organism evidence="8 9">
    <name type="scientific">Amycolatopsis pithecellobii</name>
    <dbReference type="NCBI Taxonomy" id="664692"/>
    <lineage>
        <taxon>Bacteria</taxon>
        <taxon>Bacillati</taxon>
        <taxon>Actinomycetota</taxon>
        <taxon>Actinomycetes</taxon>
        <taxon>Pseudonocardiales</taxon>
        <taxon>Pseudonocardiaceae</taxon>
        <taxon>Amycolatopsis</taxon>
    </lineage>
</organism>
<evidence type="ECO:0000256" key="2">
    <source>
        <dbReference type="ARBA" id="ARBA00022598"/>
    </source>
</evidence>
<dbReference type="InterPro" id="IPR045851">
    <property type="entry name" value="AMP-bd_C_sf"/>
</dbReference>
<evidence type="ECO:0000313" key="9">
    <source>
        <dbReference type="Proteomes" id="UP000440096"/>
    </source>
</evidence>
<evidence type="ECO:0000256" key="3">
    <source>
        <dbReference type="ARBA" id="ARBA00022832"/>
    </source>
</evidence>
<accession>A0A6N7YLI1</accession>
<dbReference type="PANTHER" id="PTHR43859:SF4">
    <property type="entry name" value="BUTANOATE--COA LIGASE AAE1-RELATED"/>
    <property type="match status" value="1"/>
</dbReference>
<reference evidence="8 9" key="1">
    <citation type="submission" date="2019-11" db="EMBL/GenBank/DDBJ databases">
        <title>Draft genome of Amycolatopsis RM579.</title>
        <authorList>
            <person name="Duangmal K."/>
            <person name="Mingma R."/>
        </authorList>
    </citation>
    <scope>NUCLEOTIDE SEQUENCE [LARGE SCALE GENOMIC DNA]</scope>
    <source>
        <strain evidence="8 9">RM579</strain>
    </source>
</reference>
<name>A0A6N7YLI1_9PSEU</name>
<gene>
    <name evidence="8" type="ORF">GKO32_07280</name>
</gene>
<dbReference type="InterPro" id="IPR020845">
    <property type="entry name" value="AMP-binding_CS"/>
</dbReference>
<dbReference type="GO" id="GO:0006631">
    <property type="term" value="P:fatty acid metabolic process"/>
    <property type="evidence" value="ECO:0007669"/>
    <property type="project" value="UniProtKB-KW"/>
</dbReference>
<feature type="domain" description="AMP-binding enzyme C-terminal" evidence="7">
    <location>
        <begin position="450"/>
        <end position="525"/>
    </location>
</feature>
<dbReference type="Proteomes" id="UP000440096">
    <property type="component" value="Unassembled WGS sequence"/>
</dbReference>
<dbReference type="Pfam" id="PF00501">
    <property type="entry name" value="AMP-binding"/>
    <property type="match status" value="1"/>
</dbReference>
<comment type="similarity">
    <text evidence="1">Belongs to the ATP-dependent AMP-binding enzyme family.</text>
</comment>
<comment type="caution">
    <text evidence="8">The sequence shown here is derived from an EMBL/GenBank/DDBJ whole genome shotgun (WGS) entry which is preliminary data.</text>
</comment>
<sequence>MRTTMSEQPLSVVTILERAERHHGHKVITTAVGSARERIGYAGWAGRVRRVVSVLDGLGVSAGGRVATFGSSTARHLEVYYAAPCSGRVIHALNPRLEADELSYLMNHSSDEVVFADRALLPRLVPALATASSVKHLVLFDGAEPGDPEIGDLGWIDVHGYDSLVDSAPTGELSIVDERNAAAVCYTSGTTGNPKAVVYSHRSIVLQQMSLMARDSIGIGEDDVVMPVVPMFHANTWGLVHAPLATGAALVLPGADLSGPALAELIVQERVTVTAGVPTIWTAVLPNLSGRDASSLRVVMTGGAPVPTALSEGYRRTTGVALTNAWGMTETSASGPVSTLRREERTRSEQEQARLRTSAGRTTFGIDARIADDAGKVLPWDGKSTGELQCRGPWVTTGYYNDPRGRDGFTADGWLRTGDVATIDPDGRVWLVDRAKDMIKSGGEWIGSAEIENELLTHPQISEAAVIGVASATWSERPLACVVLKPGATADADELSSFLGESLPKWKIPDRIVFVDEIPRTNVGKYSKRELREMFAGVVLP</sequence>
<keyword evidence="2 8" id="KW-0436">Ligase</keyword>
<protein>
    <submittedName>
        <fullName evidence="8">Long-chain-fatty-acid--CoA ligase</fullName>
    </submittedName>
</protein>
<feature type="region of interest" description="Disordered" evidence="5">
    <location>
        <begin position="331"/>
        <end position="353"/>
    </location>
</feature>
<dbReference type="EMBL" id="WMBA01000007">
    <property type="protein sequence ID" value="MTD53785.1"/>
    <property type="molecule type" value="Genomic_DNA"/>
</dbReference>
<dbReference type="InterPro" id="IPR000873">
    <property type="entry name" value="AMP-dep_synth/lig_dom"/>
</dbReference>
<dbReference type="FunFam" id="3.30.300.30:FF:000008">
    <property type="entry name" value="2,3-dihydroxybenzoate-AMP ligase"/>
    <property type="match status" value="1"/>
</dbReference>
<dbReference type="Gene3D" id="3.30.300.30">
    <property type="match status" value="1"/>
</dbReference>
<evidence type="ECO:0000256" key="5">
    <source>
        <dbReference type="SAM" id="MobiDB-lite"/>
    </source>
</evidence>
<dbReference type="NCBIfam" id="NF004837">
    <property type="entry name" value="PRK06187.1"/>
    <property type="match status" value="1"/>
</dbReference>
<dbReference type="InterPro" id="IPR025110">
    <property type="entry name" value="AMP-bd_C"/>
</dbReference>
<dbReference type="PROSITE" id="PS00455">
    <property type="entry name" value="AMP_BINDING"/>
    <property type="match status" value="1"/>
</dbReference>
<dbReference type="Gene3D" id="3.40.50.12780">
    <property type="entry name" value="N-terminal domain of ligase-like"/>
    <property type="match status" value="1"/>
</dbReference>
<evidence type="ECO:0000313" key="8">
    <source>
        <dbReference type="EMBL" id="MTD53785.1"/>
    </source>
</evidence>
<dbReference type="PANTHER" id="PTHR43859">
    <property type="entry name" value="ACYL-ACTIVATING ENZYME"/>
    <property type="match status" value="1"/>
</dbReference>
<evidence type="ECO:0000256" key="4">
    <source>
        <dbReference type="ARBA" id="ARBA00023098"/>
    </source>
</evidence>
<dbReference type="InterPro" id="IPR042099">
    <property type="entry name" value="ANL_N_sf"/>
</dbReference>
<dbReference type="OrthoDB" id="9803968at2"/>
<keyword evidence="9" id="KW-1185">Reference proteome</keyword>
<feature type="compositionally biased region" description="Basic and acidic residues" evidence="5">
    <location>
        <begin position="340"/>
        <end position="353"/>
    </location>
</feature>